<evidence type="ECO:0000313" key="3">
    <source>
        <dbReference type="Proteomes" id="UP000268014"/>
    </source>
</evidence>
<keyword evidence="1" id="KW-0472">Membrane</keyword>
<name>A0A0N4VUL2_HAEPC</name>
<evidence type="ECO:0000313" key="4">
    <source>
        <dbReference type="WBParaSite" id="HPLM_0000097901-mRNA-1"/>
    </source>
</evidence>
<accession>A0A0N4VUL2</accession>
<sequence length="72" mass="8248">MEEPSISRCEDIKLDMALTYCEFLGEQGFRRKSCSQWIQRRGSTPLKPAEYGKGVASIFMLLLPIVIVCFCR</sequence>
<keyword evidence="1" id="KW-0812">Transmembrane</keyword>
<reference evidence="2 3" key="2">
    <citation type="submission" date="2018-11" db="EMBL/GenBank/DDBJ databases">
        <authorList>
            <consortium name="Pathogen Informatics"/>
        </authorList>
    </citation>
    <scope>NUCLEOTIDE SEQUENCE [LARGE SCALE GENOMIC DNA]</scope>
    <source>
        <strain evidence="2 3">MHpl1</strain>
    </source>
</reference>
<proteinExistence type="predicted"/>
<gene>
    <name evidence="2" type="ORF">HPLM_LOCUS980</name>
</gene>
<keyword evidence="1" id="KW-1133">Transmembrane helix</keyword>
<feature type="transmembrane region" description="Helical" evidence="1">
    <location>
        <begin position="51"/>
        <end position="71"/>
    </location>
</feature>
<protein>
    <submittedName>
        <fullName evidence="4">Pox_D5 domain-containing protein</fullName>
    </submittedName>
</protein>
<dbReference type="WBParaSite" id="HPLM_0000097901-mRNA-1">
    <property type="protein sequence ID" value="HPLM_0000097901-mRNA-1"/>
    <property type="gene ID" value="HPLM_0000097901"/>
</dbReference>
<reference evidence="4" key="1">
    <citation type="submission" date="2017-02" db="UniProtKB">
        <authorList>
            <consortium name="WormBaseParasite"/>
        </authorList>
    </citation>
    <scope>IDENTIFICATION</scope>
</reference>
<keyword evidence="3" id="KW-1185">Reference proteome</keyword>
<dbReference type="Proteomes" id="UP000268014">
    <property type="component" value="Unassembled WGS sequence"/>
</dbReference>
<evidence type="ECO:0000313" key="2">
    <source>
        <dbReference type="EMBL" id="VDO07300.1"/>
    </source>
</evidence>
<dbReference type="EMBL" id="UZAF01001063">
    <property type="protein sequence ID" value="VDO07300.1"/>
    <property type="molecule type" value="Genomic_DNA"/>
</dbReference>
<dbReference type="AlphaFoldDB" id="A0A0N4VUL2"/>
<evidence type="ECO:0000256" key="1">
    <source>
        <dbReference type="SAM" id="Phobius"/>
    </source>
</evidence>
<organism evidence="4">
    <name type="scientific">Haemonchus placei</name>
    <name type="common">Barber's pole worm</name>
    <dbReference type="NCBI Taxonomy" id="6290"/>
    <lineage>
        <taxon>Eukaryota</taxon>
        <taxon>Metazoa</taxon>
        <taxon>Ecdysozoa</taxon>
        <taxon>Nematoda</taxon>
        <taxon>Chromadorea</taxon>
        <taxon>Rhabditida</taxon>
        <taxon>Rhabditina</taxon>
        <taxon>Rhabditomorpha</taxon>
        <taxon>Strongyloidea</taxon>
        <taxon>Trichostrongylidae</taxon>
        <taxon>Haemonchus</taxon>
    </lineage>
</organism>